<evidence type="ECO:0000313" key="4">
    <source>
        <dbReference type="Proteomes" id="UP001642409"/>
    </source>
</evidence>
<reference evidence="2" key="1">
    <citation type="submission" date="2023-06" db="EMBL/GenBank/DDBJ databases">
        <authorList>
            <person name="Kurt Z."/>
        </authorList>
    </citation>
    <scope>NUCLEOTIDE SEQUENCE</scope>
</reference>
<reference evidence="3 4" key="2">
    <citation type="submission" date="2024-07" db="EMBL/GenBank/DDBJ databases">
        <authorList>
            <person name="Akdeniz Z."/>
        </authorList>
    </citation>
    <scope>NUCLEOTIDE SEQUENCE [LARGE SCALE GENOMIC DNA]</scope>
</reference>
<comment type="caution">
    <text evidence="2">The sequence shown here is derived from an EMBL/GenBank/DDBJ whole genome shotgun (WGS) entry which is preliminary data.</text>
</comment>
<proteinExistence type="predicted"/>
<feature type="region of interest" description="Disordered" evidence="1">
    <location>
        <begin position="162"/>
        <end position="183"/>
    </location>
</feature>
<dbReference type="EMBL" id="CATOUU010000380">
    <property type="protein sequence ID" value="CAI9927551.1"/>
    <property type="molecule type" value="Genomic_DNA"/>
</dbReference>
<gene>
    <name evidence="2" type="ORF">HINF_LOCUS15196</name>
    <name evidence="3" type="ORF">HINF_LOCUS2109</name>
</gene>
<protein>
    <submittedName>
        <fullName evidence="2">Uncharacterized protein</fullName>
    </submittedName>
</protein>
<accession>A0AA86TT05</accession>
<name>A0AA86TT05_9EUKA</name>
<dbReference type="Proteomes" id="UP001642409">
    <property type="component" value="Unassembled WGS sequence"/>
</dbReference>
<dbReference type="EMBL" id="CAXDID020000003">
    <property type="protein sequence ID" value="CAL5972846.1"/>
    <property type="molecule type" value="Genomic_DNA"/>
</dbReference>
<sequence length="323" mass="37175">MDINLDEFNLLGGQTANFQNFMNDANPTLDIMQFIGGDANQTGTISAMPNFNPNNNNTSQLSQIQVENQQLKQQVQQLSQQNFQLQVQLGDSQKQCNQLQLENMELKNRRPSENHSSRQQVEQLQLALQQKDIQIQRQLSEYDMQINELFQETENLARERDHLKAQLSSNSSASNSALNPNSQSNATFQQVNSVLNSFIQLNKIEYQLDSTPLSQLQFIQYVTENTTYLLKKQQKYIQEIQALKTQNTRIKEVCQQNLSLLRLRIEQIFNWRLNVNDYENASIQRGKNEITFKEVNGQLRIMSANCVRQGAVGDVWQIVSSVV</sequence>
<organism evidence="2">
    <name type="scientific">Hexamita inflata</name>
    <dbReference type="NCBI Taxonomy" id="28002"/>
    <lineage>
        <taxon>Eukaryota</taxon>
        <taxon>Metamonada</taxon>
        <taxon>Diplomonadida</taxon>
        <taxon>Hexamitidae</taxon>
        <taxon>Hexamitinae</taxon>
        <taxon>Hexamita</taxon>
    </lineage>
</organism>
<evidence type="ECO:0000313" key="3">
    <source>
        <dbReference type="EMBL" id="CAL5972846.1"/>
    </source>
</evidence>
<dbReference type="AlphaFoldDB" id="A0AA86TT05"/>
<feature type="compositionally biased region" description="Low complexity" evidence="1">
    <location>
        <begin position="165"/>
        <end position="183"/>
    </location>
</feature>
<evidence type="ECO:0000256" key="1">
    <source>
        <dbReference type="SAM" id="MobiDB-lite"/>
    </source>
</evidence>
<keyword evidence="4" id="KW-1185">Reference proteome</keyword>
<evidence type="ECO:0000313" key="2">
    <source>
        <dbReference type="EMBL" id="CAI9927551.1"/>
    </source>
</evidence>